<keyword evidence="3" id="KW-1185">Reference proteome</keyword>
<protein>
    <submittedName>
        <fullName evidence="2">Uncharacterized protein</fullName>
    </submittedName>
</protein>
<keyword evidence="1" id="KW-0472">Membrane</keyword>
<dbReference type="Proteomes" id="UP000244193">
    <property type="component" value="Chromosome"/>
</dbReference>
<name>A0A2S0RGZ1_9FLAO</name>
<proteinExistence type="predicted"/>
<keyword evidence="1" id="KW-0812">Transmembrane</keyword>
<accession>A0A2S0RGZ1</accession>
<feature type="transmembrane region" description="Helical" evidence="1">
    <location>
        <begin position="20"/>
        <end position="41"/>
    </location>
</feature>
<dbReference type="EMBL" id="CP028811">
    <property type="protein sequence ID" value="AWA31013.1"/>
    <property type="molecule type" value="Genomic_DNA"/>
</dbReference>
<keyword evidence="1" id="KW-1133">Transmembrane helix</keyword>
<sequence length="146" mass="17307">MLIFTVIVSPSLLETEKDSFAIISGVILFALLWGFLCYRVAKLVFTQIHIFDFKNHELTIINAITKVEKQIKLDEIRGFSTSQYQTRVWDFKSVIIYYENGRKEELPQFLYLNFKKIPVALEAIGINNFGYEPFVWKFFDSRHYKY</sequence>
<gene>
    <name evidence="2" type="ORF">HYN48_13490</name>
</gene>
<evidence type="ECO:0000256" key="1">
    <source>
        <dbReference type="SAM" id="Phobius"/>
    </source>
</evidence>
<reference evidence="2 3" key="1">
    <citation type="submission" date="2018-04" db="EMBL/GenBank/DDBJ databases">
        <title>Genome sequencing of Flavobacterium sp. HYN0048.</title>
        <authorList>
            <person name="Yi H."/>
            <person name="Baek C."/>
        </authorList>
    </citation>
    <scope>NUCLEOTIDE SEQUENCE [LARGE SCALE GENOMIC DNA]</scope>
    <source>
        <strain evidence="2 3">HYN0048</strain>
    </source>
</reference>
<evidence type="ECO:0000313" key="3">
    <source>
        <dbReference type="Proteomes" id="UP000244193"/>
    </source>
</evidence>
<evidence type="ECO:0000313" key="2">
    <source>
        <dbReference type="EMBL" id="AWA31013.1"/>
    </source>
</evidence>
<organism evidence="2 3">
    <name type="scientific">Flavobacterium magnum</name>
    <dbReference type="NCBI Taxonomy" id="2162713"/>
    <lineage>
        <taxon>Bacteria</taxon>
        <taxon>Pseudomonadati</taxon>
        <taxon>Bacteroidota</taxon>
        <taxon>Flavobacteriia</taxon>
        <taxon>Flavobacteriales</taxon>
        <taxon>Flavobacteriaceae</taxon>
        <taxon>Flavobacterium</taxon>
    </lineage>
</organism>
<dbReference type="AlphaFoldDB" id="A0A2S0RGZ1"/>
<dbReference type="KEGG" id="fmg:HYN48_13490"/>